<accession>W7C1Q3</accession>
<keyword evidence="2" id="KW-1185">Reference proteome</keyword>
<evidence type="ECO:0000313" key="1">
    <source>
        <dbReference type="EMBL" id="EUJ31197.1"/>
    </source>
</evidence>
<dbReference type="EMBL" id="AODE01000013">
    <property type="protein sequence ID" value="EUJ31197.1"/>
    <property type="molecule type" value="Genomic_DNA"/>
</dbReference>
<dbReference type="Proteomes" id="UP000019254">
    <property type="component" value="Unassembled WGS sequence"/>
</dbReference>
<proteinExistence type="predicted"/>
<reference evidence="1 2" key="1">
    <citation type="journal article" date="2014" name="Int. J. Syst. Evol. Microbiol.">
        <title>Listeria floridensis sp. nov., Listeria aquatica sp. nov., Listeria cornellensis sp. nov., Listeria riparia sp. nov. and Listeria grandensis sp. nov., from agricultural and natural environments.</title>
        <authorList>
            <person name="den Bakker H.C."/>
            <person name="Warchocki S."/>
            <person name="Wright E.M."/>
            <person name="Allred A.F."/>
            <person name="Ahlstrom C."/>
            <person name="Manuel C.S."/>
            <person name="Stasiewicz M.J."/>
            <person name="Burrell A."/>
            <person name="Roof S."/>
            <person name="Strawn L."/>
            <person name="Fortes E.D."/>
            <person name="Nightingale K.K."/>
            <person name="Kephart D."/>
            <person name="Wiedmann M."/>
        </authorList>
    </citation>
    <scope>NUCLEOTIDE SEQUENCE [LARGE SCALE GENOMIC DNA]</scope>
    <source>
        <strain evidence="2">FSL F6-969</strain>
    </source>
</reference>
<dbReference type="RefSeq" id="WP_036078457.1">
    <property type="nucleotide sequence ID" value="NZ_AODE01000013.1"/>
</dbReference>
<protein>
    <submittedName>
        <fullName evidence="1">Uncharacterized protein</fullName>
    </submittedName>
</protein>
<dbReference type="AlphaFoldDB" id="W7C1Q3"/>
<evidence type="ECO:0000313" key="2">
    <source>
        <dbReference type="Proteomes" id="UP000019254"/>
    </source>
</evidence>
<sequence length="62" mass="7670">MARNTWSQEIYHQGLNKYKIIKGATKREVEIKSNIQMAAWDELWEKKARKRNDDYRKRKRFI</sequence>
<dbReference type="OrthoDB" id="10013141at2"/>
<gene>
    <name evidence="1" type="ORF">PCORN_06905</name>
</gene>
<comment type="caution">
    <text evidence="1">The sequence shown here is derived from an EMBL/GenBank/DDBJ whole genome shotgun (WGS) entry which is preliminary data.</text>
</comment>
<organism evidence="1 2">
    <name type="scientific">Listeria cornellensis FSL F6-0969</name>
    <dbReference type="NCBI Taxonomy" id="1265820"/>
    <lineage>
        <taxon>Bacteria</taxon>
        <taxon>Bacillati</taxon>
        <taxon>Bacillota</taxon>
        <taxon>Bacilli</taxon>
        <taxon>Bacillales</taxon>
        <taxon>Listeriaceae</taxon>
        <taxon>Listeria</taxon>
    </lineage>
</organism>
<name>W7C1Q3_9LIST</name>